<feature type="binding site" evidence="5">
    <location>
        <begin position="93"/>
        <end position="94"/>
    </location>
    <ligand>
        <name>NADPH</name>
        <dbReference type="ChEBI" id="CHEBI:57783"/>
    </ligand>
</feature>
<dbReference type="PIRSF" id="PIRSF004750">
    <property type="entry name" value="Nitrile_oxidored_YqcD_prd"/>
    <property type="match status" value="1"/>
</dbReference>
<comment type="catalytic activity">
    <reaction evidence="5">
        <text>7-aminomethyl-7-carbaguanine + 2 NADP(+) = 7-cyano-7-carbaguanine + 2 NADPH + 3 H(+)</text>
        <dbReference type="Rhea" id="RHEA:13409"/>
        <dbReference type="ChEBI" id="CHEBI:15378"/>
        <dbReference type="ChEBI" id="CHEBI:45075"/>
        <dbReference type="ChEBI" id="CHEBI:57783"/>
        <dbReference type="ChEBI" id="CHEBI:58349"/>
        <dbReference type="ChEBI" id="CHEBI:58703"/>
        <dbReference type="EC" id="1.7.1.13"/>
    </reaction>
</comment>
<evidence type="ECO:0000259" key="6">
    <source>
        <dbReference type="Pfam" id="PF14819"/>
    </source>
</evidence>
<comment type="subunit">
    <text evidence="5">Homodimer.</text>
</comment>
<keyword evidence="2 5" id="KW-0671">Queuosine biosynthesis</keyword>
<proteinExistence type="inferred from homology"/>
<dbReference type="AlphaFoldDB" id="A0A7S6UFT6"/>
<feature type="binding site" evidence="5">
    <location>
        <begin position="256"/>
        <end position="257"/>
    </location>
    <ligand>
        <name>NADPH</name>
        <dbReference type="ChEBI" id="CHEBI:57783"/>
    </ligand>
</feature>
<dbReference type="NCBIfam" id="TIGR03138">
    <property type="entry name" value="QueF"/>
    <property type="match status" value="1"/>
</dbReference>
<feature type="binding site" evidence="5">
    <location>
        <begin position="91"/>
        <end position="93"/>
    </location>
    <ligand>
        <name>substrate</name>
    </ligand>
</feature>
<feature type="active site" description="Thioimide intermediate" evidence="5">
    <location>
        <position position="188"/>
    </location>
</feature>
<keyword evidence="1 5" id="KW-0963">Cytoplasm</keyword>
<protein>
    <recommendedName>
        <fullName evidence="5">NADPH-dependent 7-cyano-7-deazaguanine reductase</fullName>
        <ecNumber evidence="5">1.7.1.13</ecNumber>
    </recommendedName>
    <alternativeName>
        <fullName evidence="5">7-cyano-7-carbaguanine reductase</fullName>
    </alternativeName>
    <alternativeName>
        <fullName evidence="5">NADPH-dependent nitrile oxidoreductase</fullName>
    </alternativeName>
    <alternativeName>
        <fullName evidence="5">PreQ(0) reductase</fullName>
    </alternativeName>
</protein>
<dbReference type="SUPFAM" id="SSF55620">
    <property type="entry name" value="Tetrahydrobiopterin biosynthesis enzymes-like"/>
    <property type="match status" value="1"/>
</dbReference>
<keyword evidence="8" id="KW-1185">Reference proteome</keyword>
<keyword evidence="3 5" id="KW-0521">NADP</keyword>
<gene>
    <name evidence="5 7" type="primary">queF</name>
    <name evidence="7" type="ORF">INQ41_13045</name>
</gene>
<dbReference type="GO" id="GO:0008616">
    <property type="term" value="P:tRNA queuosine(34) biosynthetic process"/>
    <property type="evidence" value="ECO:0007669"/>
    <property type="project" value="UniProtKB-UniRule"/>
</dbReference>
<sequence length="281" mass="30631">MTAIDSLAATGAGADLPLGRSVAYPRAYDPSLLFPIARALGRTALDVHADALPFIGNDRWHAYELGWLDGRGKPRVATATITVPATSPQLIESKSLKLYLNSFNATAFPSDEAVLTRMVEDLSRVAGSPVEVAFGLTAMDDSQDNAILIDTLDIAIDHYGPPQPAFLAADPTHVVTETLTSELLKSNCPVTGQPDWARLVVHYHGPQLDRAGLLRYLVSFREHAGFHEQCVEQVFCDLMRHASPTRLSVEARYTRRGGLDINPWRATPGFPAPPPGRDLRQ</sequence>
<comment type="pathway">
    <text evidence="5">tRNA modification; tRNA-queuosine biosynthesis.</text>
</comment>
<evidence type="ECO:0000313" key="8">
    <source>
        <dbReference type="Proteomes" id="UP000594059"/>
    </source>
</evidence>
<dbReference type="InterPro" id="IPR043133">
    <property type="entry name" value="GTP-CH-I_C/QueF"/>
</dbReference>
<evidence type="ECO:0000256" key="1">
    <source>
        <dbReference type="ARBA" id="ARBA00022490"/>
    </source>
</evidence>
<dbReference type="HAMAP" id="MF_00817">
    <property type="entry name" value="QueF_type2"/>
    <property type="match status" value="1"/>
</dbReference>
<dbReference type="GO" id="GO:0033739">
    <property type="term" value="F:preQ1 synthase activity"/>
    <property type="evidence" value="ECO:0007669"/>
    <property type="project" value="UniProtKB-UniRule"/>
</dbReference>
<reference evidence="7 8" key="1">
    <citation type="submission" date="2020-10" db="EMBL/GenBank/DDBJ databases">
        <title>complete genome sequencing of Lysobacter sp. H21R20.</title>
        <authorList>
            <person name="Bae J.-W."/>
            <person name="Lee S.-Y."/>
        </authorList>
    </citation>
    <scope>NUCLEOTIDE SEQUENCE [LARGE SCALE GENOMIC DNA]</scope>
    <source>
        <strain evidence="7 8">H21R20</strain>
    </source>
</reference>
<evidence type="ECO:0000256" key="5">
    <source>
        <dbReference type="HAMAP-Rule" id="MF_00817"/>
    </source>
</evidence>
<evidence type="ECO:0000313" key="7">
    <source>
        <dbReference type="EMBL" id="QOW19512.1"/>
    </source>
</evidence>
<dbReference type="PANTHER" id="PTHR34354">
    <property type="entry name" value="NADPH-DEPENDENT 7-CYANO-7-DEAZAGUANINE REDUCTASE"/>
    <property type="match status" value="1"/>
</dbReference>
<dbReference type="Pfam" id="PF14819">
    <property type="entry name" value="QueF_N"/>
    <property type="match status" value="1"/>
</dbReference>
<dbReference type="Gene3D" id="3.30.1130.10">
    <property type="match status" value="2"/>
</dbReference>
<evidence type="ECO:0000256" key="3">
    <source>
        <dbReference type="ARBA" id="ARBA00022857"/>
    </source>
</evidence>
<comment type="subcellular location">
    <subcellularLocation>
        <location evidence="5">Cytoplasm</location>
    </subcellularLocation>
</comment>
<organism evidence="7 8">
    <name type="scientific">Novilysobacter ciconiae</name>
    <dbReference type="NCBI Taxonomy" id="2781022"/>
    <lineage>
        <taxon>Bacteria</taxon>
        <taxon>Pseudomonadati</taxon>
        <taxon>Pseudomonadota</taxon>
        <taxon>Gammaproteobacteria</taxon>
        <taxon>Lysobacterales</taxon>
        <taxon>Lysobacteraceae</taxon>
        <taxon>Novilysobacter</taxon>
    </lineage>
</organism>
<accession>A0A7S6UFT6</accession>
<comment type="similarity">
    <text evidence="5">Belongs to the GTP cyclohydrolase I family. QueF type 2 subfamily.</text>
</comment>
<keyword evidence="4 5" id="KW-0560">Oxidoreductase</keyword>
<feature type="binding site" evidence="5">
    <location>
        <begin position="227"/>
        <end position="228"/>
    </location>
    <ligand>
        <name>substrate</name>
    </ligand>
</feature>
<dbReference type="UniPathway" id="UPA00392"/>
<dbReference type="Pfam" id="PF14489">
    <property type="entry name" value="QueF"/>
    <property type="match status" value="1"/>
</dbReference>
<dbReference type="InterPro" id="IPR050084">
    <property type="entry name" value="NADPH_dep_7-cyano-7-deazaG_red"/>
</dbReference>
<dbReference type="GO" id="GO:0005737">
    <property type="term" value="C:cytoplasm"/>
    <property type="evidence" value="ECO:0007669"/>
    <property type="project" value="UniProtKB-SubCell"/>
</dbReference>
<evidence type="ECO:0000256" key="4">
    <source>
        <dbReference type="ARBA" id="ARBA00023002"/>
    </source>
</evidence>
<feature type="active site" description="Proton donor" evidence="5">
    <location>
        <position position="195"/>
    </location>
</feature>
<feature type="domain" description="NADPH-dependent 7-cyano-7-deazaguanine reductase N-terminal" evidence="6">
    <location>
        <begin position="24"/>
        <end position="133"/>
    </location>
</feature>
<comment type="function">
    <text evidence="5">Catalyzes the NADPH-dependent reduction of 7-cyano-7-deazaguanine (preQ0) to 7-aminomethyl-7-deazaguanine (preQ1).</text>
</comment>
<dbReference type="Proteomes" id="UP000594059">
    <property type="component" value="Chromosome"/>
</dbReference>
<dbReference type="KEGG" id="lcic:INQ41_13045"/>
<dbReference type="InterPro" id="IPR016428">
    <property type="entry name" value="QueF_type2"/>
</dbReference>
<name>A0A7S6UFT6_9GAMM</name>
<dbReference type="EMBL" id="CP063656">
    <property type="protein sequence ID" value="QOW19512.1"/>
    <property type="molecule type" value="Genomic_DNA"/>
</dbReference>
<evidence type="ECO:0000256" key="2">
    <source>
        <dbReference type="ARBA" id="ARBA00022785"/>
    </source>
</evidence>
<dbReference type="InterPro" id="IPR029139">
    <property type="entry name" value="QueF_N"/>
</dbReference>
<dbReference type="PANTHER" id="PTHR34354:SF1">
    <property type="entry name" value="NADPH-DEPENDENT 7-CYANO-7-DEAZAGUANINE REDUCTASE"/>
    <property type="match status" value="1"/>
</dbReference>
<dbReference type="InterPro" id="IPR029500">
    <property type="entry name" value="QueF"/>
</dbReference>
<dbReference type="RefSeq" id="WP_193985125.1">
    <property type="nucleotide sequence ID" value="NZ_CP063656.1"/>
</dbReference>
<dbReference type="EC" id="1.7.1.13" evidence="5"/>